<organism evidence="4 5">
    <name type="scientific">Mucilaginibacter ginsenosidivorans</name>
    <dbReference type="NCBI Taxonomy" id="398053"/>
    <lineage>
        <taxon>Bacteria</taxon>
        <taxon>Pseudomonadati</taxon>
        <taxon>Bacteroidota</taxon>
        <taxon>Sphingobacteriia</taxon>
        <taxon>Sphingobacteriales</taxon>
        <taxon>Sphingobacteriaceae</taxon>
        <taxon>Mucilaginibacter</taxon>
    </lineage>
</organism>
<keyword evidence="5" id="KW-1185">Reference proteome</keyword>
<dbReference type="PANTHER" id="PTHR43135:SF3">
    <property type="entry name" value="ALPHA-D-RIBOSE 1-METHYLPHOSPHONATE 5-TRIPHOSPHATE DIPHOSPHATASE"/>
    <property type="match status" value="1"/>
</dbReference>
<protein>
    <submittedName>
        <fullName evidence="4">Amidohydrolase family protein</fullName>
    </submittedName>
</protein>
<dbReference type="SUPFAM" id="SSF51556">
    <property type="entry name" value="Metallo-dependent hydrolases"/>
    <property type="match status" value="1"/>
</dbReference>
<dbReference type="AlphaFoldDB" id="A0A5B8USB6"/>
<dbReference type="Proteomes" id="UP000321479">
    <property type="component" value="Chromosome"/>
</dbReference>
<dbReference type="RefSeq" id="WP_147029879.1">
    <property type="nucleotide sequence ID" value="NZ_CP042436.1"/>
</dbReference>
<evidence type="ECO:0000256" key="1">
    <source>
        <dbReference type="SAM" id="MobiDB-lite"/>
    </source>
</evidence>
<name>A0A5B8USB6_9SPHI</name>
<feature type="signal peptide" evidence="2">
    <location>
        <begin position="1"/>
        <end position="22"/>
    </location>
</feature>
<dbReference type="GO" id="GO:0016810">
    <property type="term" value="F:hydrolase activity, acting on carbon-nitrogen (but not peptide) bonds"/>
    <property type="evidence" value="ECO:0007669"/>
    <property type="project" value="InterPro"/>
</dbReference>
<keyword evidence="2" id="KW-0732">Signal</keyword>
<dbReference type="Pfam" id="PF01979">
    <property type="entry name" value="Amidohydro_1"/>
    <property type="match status" value="1"/>
</dbReference>
<evidence type="ECO:0000256" key="2">
    <source>
        <dbReference type="SAM" id="SignalP"/>
    </source>
</evidence>
<dbReference type="EMBL" id="CP042436">
    <property type="protein sequence ID" value="QEC61301.1"/>
    <property type="molecule type" value="Genomic_DNA"/>
</dbReference>
<evidence type="ECO:0000313" key="4">
    <source>
        <dbReference type="EMBL" id="QEC61301.1"/>
    </source>
</evidence>
<evidence type="ECO:0000313" key="5">
    <source>
        <dbReference type="Proteomes" id="UP000321479"/>
    </source>
</evidence>
<feature type="domain" description="Amidohydrolase-related" evidence="3">
    <location>
        <begin position="353"/>
        <end position="400"/>
    </location>
</feature>
<sequence length="437" mass="47076">MKKITFSIWGLLLGTILAYGQADISPAPAQTKPVTITGATIHIGNGQVINGGYITFDKGKITAIGEGSPSNTNGADVIDAAGKQVYPGFICPATTLGLVEIEEGARGTVDDDETGDINANVRSIIAYNTDSKVIPTVRSNGILLAQPTPAGGLISGQSSIVQLDAWNWEDAAYKTDIGIHMNWPVIRPQGRRRAQPTPGTPQESPEERMLKALDAIDNLFTEAKAYAEAKPAVINLRFEAMKGLFNGTKKLFVNADGAKEIVQAINFGKKLGISVVIVGGKESYLVTDALKNNNVPVIIRETQALPERDDDDVYLPYKLPKILQDAGVLYGLTGTGFWRQRNLPFEAGQACGYGLTKEQAVSMITLNNAKILGIDKTTGTLEVGKDANLFISKGDALDMITIDVQKAFIQGRDINLDNLHKQLYRKFAAKYGIKANL</sequence>
<keyword evidence="4" id="KW-0378">Hydrolase</keyword>
<dbReference type="Gene3D" id="3.20.20.140">
    <property type="entry name" value="Metal-dependent hydrolases"/>
    <property type="match status" value="1"/>
</dbReference>
<feature type="chain" id="PRO_5022796460" evidence="2">
    <location>
        <begin position="23"/>
        <end position="437"/>
    </location>
</feature>
<accession>A0A5B8USB6</accession>
<dbReference type="OrthoDB" id="783596at2"/>
<dbReference type="Gene3D" id="2.30.40.10">
    <property type="entry name" value="Urease, subunit C, domain 1"/>
    <property type="match status" value="1"/>
</dbReference>
<dbReference type="KEGG" id="mgin:FRZ54_01455"/>
<dbReference type="InterPro" id="IPR051781">
    <property type="entry name" value="Metallo-dep_Hydrolase"/>
</dbReference>
<dbReference type="SUPFAM" id="SSF51338">
    <property type="entry name" value="Composite domain of metallo-dependent hydrolases"/>
    <property type="match status" value="1"/>
</dbReference>
<proteinExistence type="predicted"/>
<dbReference type="PANTHER" id="PTHR43135">
    <property type="entry name" value="ALPHA-D-RIBOSE 1-METHYLPHOSPHONATE 5-TRIPHOSPHATE DIPHOSPHATASE"/>
    <property type="match status" value="1"/>
</dbReference>
<reference evidence="4 5" key="1">
    <citation type="journal article" date="2017" name="Curr. Microbiol.">
        <title>Mucilaginibacter ginsenosidivorans sp. nov., Isolated from Soil of Ginseng Field.</title>
        <authorList>
            <person name="Kim M.M."/>
            <person name="Siddiqi M.Z."/>
            <person name="Im W.T."/>
        </authorList>
    </citation>
    <scope>NUCLEOTIDE SEQUENCE [LARGE SCALE GENOMIC DNA]</scope>
    <source>
        <strain evidence="4 5">Gsoil 3017</strain>
    </source>
</reference>
<dbReference type="InterPro" id="IPR006680">
    <property type="entry name" value="Amidohydro-rel"/>
</dbReference>
<evidence type="ECO:0000259" key="3">
    <source>
        <dbReference type="Pfam" id="PF01979"/>
    </source>
</evidence>
<gene>
    <name evidence="4" type="ORF">FRZ54_01455</name>
</gene>
<dbReference type="InterPro" id="IPR032466">
    <property type="entry name" value="Metal_Hydrolase"/>
</dbReference>
<feature type="region of interest" description="Disordered" evidence="1">
    <location>
        <begin position="188"/>
        <end position="207"/>
    </location>
</feature>
<dbReference type="InterPro" id="IPR011059">
    <property type="entry name" value="Metal-dep_hydrolase_composite"/>
</dbReference>